<proteinExistence type="predicted"/>
<accession>A0A1D3TPW9</accession>
<reference evidence="2 3" key="1">
    <citation type="submission" date="2016-09" db="EMBL/GenBank/DDBJ databases">
        <authorList>
            <person name="Capua I."/>
            <person name="De Benedictis P."/>
            <person name="Joannis T."/>
            <person name="Lombin L.H."/>
            <person name="Cattoli G."/>
        </authorList>
    </citation>
    <scope>NUCLEOTIDE SEQUENCE [LARGE SCALE GENOMIC DNA]</scope>
    <source>
        <strain evidence="2 3">GluBS11</strain>
    </source>
</reference>
<dbReference type="PANTHER" id="PTHR30531">
    <property type="entry name" value="FLAGELLAR BIOSYNTHETIC PROTEIN FLHB"/>
    <property type="match status" value="1"/>
</dbReference>
<keyword evidence="2" id="KW-0969">Cilium</keyword>
<feature type="region of interest" description="Disordered" evidence="1">
    <location>
        <begin position="1"/>
        <end position="27"/>
    </location>
</feature>
<organism evidence="2 3">
    <name type="scientific">Anaerobium acetethylicum</name>
    <dbReference type="NCBI Taxonomy" id="1619234"/>
    <lineage>
        <taxon>Bacteria</taxon>
        <taxon>Bacillati</taxon>
        <taxon>Bacillota</taxon>
        <taxon>Clostridia</taxon>
        <taxon>Lachnospirales</taxon>
        <taxon>Lachnospiraceae</taxon>
        <taxon>Anaerobium</taxon>
    </lineage>
</organism>
<dbReference type="STRING" id="1619234.SAMN05421730_1001565"/>
<keyword evidence="3" id="KW-1185">Reference proteome</keyword>
<dbReference type="SUPFAM" id="SSF160544">
    <property type="entry name" value="EscU C-terminal domain-like"/>
    <property type="match status" value="1"/>
</dbReference>
<name>A0A1D3TPW9_9FIRM</name>
<dbReference type="AlphaFoldDB" id="A0A1D3TPW9"/>
<evidence type="ECO:0000256" key="1">
    <source>
        <dbReference type="SAM" id="MobiDB-lite"/>
    </source>
</evidence>
<keyword evidence="2" id="KW-0282">Flagellum</keyword>
<dbReference type="Proteomes" id="UP000199315">
    <property type="component" value="Unassembled WGS sequence"/>
</dbReference>
<evidence type="ECO:0000313" key="2">
    <source>
        <dbReference type="EMBL" id="SCP95435.1"/>
    </source>
</evidence>
<feature type="compositionally biased region" description="Polar residues" evidence="1">
    <location>
        <begin position="16"/>
        <end position="27"/>
    </location>
</feature>
<evidence type="ECO:0000313" key="3">
    <source>
        <dbReference type="Proteomes" id="UP000199315"/>
    </source>
</evidence>
<dbReference type="RefSeq" id="WP_091229704.1">
    <property type="nucleotide sequence ID" value="NZ_FMKA01000001.1"/>
</dbReference>
<feature type="compositionally biased region" description="Basic and acidic residues" evidence="1">
    <location>
        <begin position="1"/>
        <end position="10"/>
    </location>
</feature>
<dbReference type="GO" id="GO:0005886">
    <property type="term" value="C:plasma membrane"/>
    <property type="evidence" value="ECO:0007669"/>
    <property type="project" value="TreeGrafter"/>
</dbReference>
<sequence length="114" mass="12503">MKEKAGKRSFEGWGSQVESVSTGQGKTRQAVALGYDPDDQAPKIIAAGRGILADKIIEKAREENVPLHKDEKLAKTLGKLEIGDLIPPELYEAVAEILVFVDDMDRIRGKLSDK</sequence>
<dbReference type="Pfam" id="PF01312">
    <property type="entry name" value="Bac_export_2"/>
    <property type="match status" value="1"/>
</dbReference>
<dbReference type="Gene3D" id="3.40.1690.10">
    <property type="entry name" value="secretion proteins EscU"/>
    <property type="match status" value="1"/>
</dbReference>
<gene>
    <name evidence="2" type="ORF">SAMN05421730_1001565</name>
</gene>
<dbReference type="PANTHER" id="PTHR30531:SF12">
    <property type="entry name" value="FLAGELLAR BIOSYNTHETIC PROTEIN FLHB"/>
    <property type="match status" value="1"/>
</dbReference>
<keyword evidence="2" id="KW-0966">Cell projection</keyword>
<dbReference type="InterPro" id="IPR029025">
    <property type="entry name" value="T3SS_substrate_exporter_C"/>
</dbReference>
<protein>
    <submittedName>
        <fullName evidence="2">Flagellar biosynthesis protein</fullName>
    </submittedName>
</protein>
<dbReference type="InterPro" id="IPR006135">
    <property type="entry name" value="T3SS_substrate_exporter"/>
</dbReference>
<dbReference type="EMBL" id="FMKA01000001">
    <property type="protein sequence ID" value="SCP95435.1"/>
    <property type="molecule type" value="Genomic_DNA"/>
</dbReference>
<dbReference type="OrthoDB" id="9810419at2"/>
<dbReference type="GO" id="GO:0009306">
    <property type="term" value="P:protein secretion"/>
    <property type="evidence" value="ECO:0007669"/>
    <property type="project" value="InterPro"/>
</dbReference>